<feature type="transmembrane region" description="Helical" evidence="7">
    <location>
        <begin position="151"/>
        <end position="168"/>
    </location>
</feature>
<name>A0AAV1QVY7_9ROSI</name>
<protein>
    <recommendedName>
        <fullName evidence="8">Amino acid transporter transmembrane domain-containing protein</fullName>
    </recommendedName>
</protein>
<dbReference type="PANTHER" id="PTHR22950:SF323">
    <property type="entry name" value="AMINO ACID TRANSPORTER AVT6C"/>
    <property type="match status" value="1"/>
</dbReference>
<dbReference type="EMBL" id="CAWUPB010000850">
    <property type="protein sequence ID" value="CAK7325952.1"/>
    <property type="molecule type" value="Genomic_DNA"/>
</dbReference>
<dbReference type="PANTHER" id="PTHR22950">
    <property type="entry name" value="AMINO ACID TRANSPORTER"/>
    <property type="match status" value="1"/>
</dbReference>
<comment type="subcellular location">
    <subcellularLocation>
        <location evidence="1">Membrane</location>
        <topology evidence="1">Multi-pass membrane protein</topology>
    </subcellularLocation>
</comment>
<evidence type="ECO:0000256" key="6">
    <source>
        <dbReference type="ARBA" id="ARBA00023136"/>
    </source>
</evidence>
<evidence type="ECO:0000256" key="3">
    <source>
        <dbReference type="ARBA" id="ARBA00022692"/>
    </source>
</evidence>
<feature type="transmembrane region" description="Helical" evidence="7">
    <location>
        <begin position="259"/>
        <end position="279"/>
    </location>
</feature>
<feature type="transmembrane region" description="Helical" evidence="7">
    <location>
        <begin position="220"/>
        <end position="238"/>
    </location>
</feature>
<feature type="transmembrane region" description="Helical" evidence="7">
    <location>
        <begin position="309"/>
        <end position="326"/>
    </location>
</feature>
<reference evidence="9 10" key="1">
    <citation type="submission" date="2024-01" db="EMBL/GenBank/DDBJ databases">
        <authorList>
            <person name="Waweru B."/>
        </authorList>
    </citation>
    <scope>NUCLEOTIDE SEQUENCE [LARGE SCALE GENOMIC DNA]</scope>
</reference>
<evidence type="ECO:0000259" key="8">
    <source>
        <dbReference type="Pfam" id="PF01490"/>
    </source>
</evidence>
<feature type="transmembrane region" description="Helical" evidence="7">
    <location>
        <begin position="24"/>
        <end position="46"/>
    </location>
</feature>
<feature type="transmembrane region" description="Helical" evidence="7">
    <location>
        <begin position="180"/>
        <end position="200"/>
    </location>
</feature>
<keyword evidence="2" id="KW-0813">Transport</keyword>
<evidence type="ECO:0000256" key="1">
    <source>
        <dbReference type="ARBA" id="ARBA00004141"/>
    </source>
</evidence>
<evidence type="ECO:0000256" key="2">
    <source>
        <dbReference type="ARBA" id="ARBA00022448"/>
    </source>
</evidence>
<dbReference type="GO" id="GO:0015179">
    <property type="term" value="F:L-amino acid transmembrane transporter activity"/>
    <property type="evidence" value="ECO:0007669"/>
    <property type="project" value="TreeGrafter"/>
</dbReference>
<feature type="transmembrane region" description="Helical" evidence="7">
    <location>
        <begin position="52"/>
        <end position="74"/>
    </location>
</feature>
<evidence type="ECO:0000313" key="10">
    <source>
        <dbReference type="Proteomes" id="UP001314170"/>
    </source>
</evidence>
<evidence type="ECO:0000256" key="7">
    <source>
        <dbReference type="SAM" id="Phobius"/>
    </source>
</evidence>
<feature type="domain" description="Amino acid transporter transmembrane" evidence="8">
    <location>
        <begin position="22"/>
        <end position="417"/>
    </location>
</feature>
<dbReference type="Proteomes" id="UP001314170">
    <property type="component" value="Unassembled WGS sequence"/>
</dbReference>
<keyword evidence="3 7" id="KW-0812">Transmembrane</keyword>
<keyword evidence="10" id="KW-1185">Reference proteome</keyword>
<gene>
    <name evidence="9" type="ORF">DCAF_LOCUS3646</name>
</gene>
<evidence type="ECO:0000313" key="9">
    <source>
        <dbReference type="EMBL" id="CAK7325952.1"/>
    </source>
</evidence>
<comment type="caution">
    <text evidence="9">The sequence shown here is derived from an EMBL/GenBank/DDBJ whole genome shotgun (WGS) entry which is preliminary data.</text>
</comment>
<dbReference type="InterPro" id="IPR013057">
    <property type="entry name" value="AA_transpt_TM"/>
</dbReference>
<evidence type="ECO:0000256" key="4">
    <source>
        <dbReference type="ARBA" id="ARBA00022970"/>
    </source>
</evidence>
<dbReference type="AlphaFoldDB" id="A0AAV1QVY7"/>
<accession>A0AAV1QVY7</accession>
<evidence type="ECO:0000256" key="5">
    <source>
        <dbReference type="ARBA" id="ARBA00022989"/>
    </source>
</evidence>
<keyword evidence="4" id="KW-0029">Amino-acid transport</keyword>
<proteinExistence type="predicted"/>
<feature type="transmembrane region" description="Helical" evidence="7">
    <location>
        <begin position="95"/>
        <end position="119"/>
    </location>
</feature>
<keyword evidence="6 7" id="KW-0472">Membrane</keyword>
<feature type="transmembrane region" description="Helical" evidence="7">
    <location>
        <begin position="407"/>
        <end position="432"/>
    </location>
</feature>
<dbReference type="GO" id="GO:0031090">
    <property type="term" value="C:organelle membrane"/>
    <property type="evidence" value="ECO:0007669"/>
    <property type="project" value="UniProtKB-ARBA"/>
</dbReference>
<keyword evidence="5 7" id="KW-1133">Transmembrane helix</keyword>
<feature type="transmembrane region" description="Helical" evidence="7">
    <location>
        <begin position="346"/>
        <end position="366"/>
    </location>
</feature>
<organism evidence="9 10">
    <name type="scientific">Dovyalis caffra</name>
    <dbReference type="NCBI Taxonomy" id="77055"/>
    <lineage>
        <taxon>Eukaryota</taxon>
        <taxon>Viridiplantae</taxon>
        <taxon>Streptophyta</taxon>
        <taxon>Embryophyta</taxon>
        <taxon>Tracheophyta</taxon>
        <taxon>Spermatophyta</taxon>
        <taxon>Magnoliopsida</taxon>
        <taxon>eudicotyledons</taxon>
        <taxon>Gunneridae</taxon>
        <taxon>Pentapetalae</taxon>
        <taxon>rosids</taxon>
        <taxon>fabids</taxon>
        <taxon>Malpighiales</taxon>
        <taxon>Salicaceae</taxon>
        <taxon>Flacourtieae</taxon>
        <taxon>Dovyalis</taxon>
    </lineage>
</organism>
<dbReference type="Pfam" id="PF01490">
    <property type="entry name" value="Aa_trans"/>
    <property type="match status" value="1"/>
</dbReference>
<feature type="transmembrane region" description="Helical" evidence="7">
    <location>
        <begin position="372"/>
        <end position="395"/>
    </location>
</feature>
<sequence>MSPATGIHAPLLPEKKEGEKHASLYGAVFNVSTSIIGAGIMSIPAALKVLGIIPAFVLIMVIALLVDISVEFLLRYTHSGQSTTYAGVMREAFGRVGSVTVQLCVMITNLGCLIIYLIIIGDVLSGDVHDGSVHLGVLQEWFGIHWWNSRAFALLFVVIFVMLPLVLFRRVESLRFSSAISVLLAVVFVGICSVMAISALIEGKTKSPRLLPHLDNKTSFFDLFTAVPVIVTAFTFHFNVHPISFELGKPSDMVSAVKISLLLCASIYFSIGIFGYLLFGESIMADILVNFDQSSDTAMGALLNDIVRLSYAFHLMLAFPLVNFSLRANIDELLFPKKLLLAKDSIRFVSLTLVLLVFAYLAAIAIPNIWYFFQFMGSTSAVCLAFIFPGAIVLRDVHSISTTRDKIVAAVMIILAVATSTIALSTNIYSLVRNM</sequence>